<dbReference type="Proteomes" id="UP000005870">
    <property type="component" value="Chromosome"/>
</dbReference>
<dbReference type="eggNOG" id="COG1416">
    <property type="taxonomic scope" value="Bacteria"/>
</dbReference>
<dbReference type="KEGG" id="psd:DSC_06740"/>
<reference evidence="1 2" key="1">
    <citation type="journal article" date="2012" name="J. Bacteriol.">
        <title>Complete Genome Sequence of the BTEX-Degrading Bacterium Pseudoxanthomonas spadix BD-a59.</title>
        <authorList>
            <person name="Lee S.H."/>
            <person name="Jin H.M."/>
            <person name="Lee H.J."/>
            <person name="Kim J.M."/>
            <person name="Jeon C.O."/>
        </authorList>
    </citation>
    <scope>NUCLEOTIDE SEQUENCE [LARGE SCALE GENOMIC DNA]</scope>
    <source>
        <strain evidence="1 2">BD-a59</strain>
    </source>
</reference>
<name>G7USC7_PSEUP</name>
<evidence type="ECO:0000313" key="1">
    <source>
        <dbReference type="EMBL" id="AER55999.1"/>
    </source>
</evidence>
<dbReference type="HOGENOM" id="CLU_127515_3_1_6"/>
<organism evidence="1 2">
    <name type="scientific">Pseudoxanthomonas spadix (strain BD-a59)</name>
    <dbReference type="NCBI Taxonomy" id="1045855"/>
    <lineage>
        <taxon>Bacteria</taxon>
        <taxon>Pseudomonadati</taxon>
        <taxon>Pseudomonadota</taxon>
        <taxon>Gammaproteobacteria</taxon>
        <taxon>Lysobacterales</taxon>
        <taxon>Lysobacteraceae</taxon>
        <taxon>Pseudoxanthomonas</taxon>
    </lineage>
</organism>
<dbReference type="STRING" id="1045855.DSC_06740"/>
<dbReference type="Gene3D" id="3.40.1260.10">
    <property type="entry name" value="DsrEFH-like"/>
    <property type="match status" value="1"/>
</dbReference>
<dbReference type="EMBL" id="CP003093">
    <property type="protein sequence ID" value="AER55999.1"/>
    <property type="molecule type" value="Genomic_DNA"/>
</dbReference>
<dbReference type="SUPFAM" id="SSF75169">
    <property type="entry name" value="DsrEFH-like"/>
    <property type="match status" value="1"/>
</dbReference>
<dbReference type="InterPro" id="IPR027396">
    <property type="entry name" value="DsrEFH-like"/>
</dbReference>
<evidence type="ECO:0000313" key="2">
    <source>
        <dbReference type="Proteomes" id="UP000005870"/>
    </source>
</evidence>
<keyword evidence="2" id="KW-1185">Reference proteome</keyword>
<sequence length="100" mass="10521">MRIVLHASSPASLERARSNAKNAAGAGERAVEVRIVVNGAAAVSSLLDQADAAVDAMTWVCPNTLRGLKRQAAAPLRVLEEGAVLAIARLQQAGWHYIHA</sequence>
<gene>
    <name evidence="1" type="ordered locus">DSC_06740</name>
</gene>
<protein>
    <submittedName>
        <fullName evidence="1">Uncharacterized protein</fullName>
    </submittedName>
</protein>
<accession>G7USC7</accession>
<dbReference type="AlphaFoldDB" id="G7USC7"/>
<proteinExistence type="predicted"/>